<keyword evidence="5" id="KW-0805">Transcription regulation</keyword>
<gene>
    <name evidence="9" type="ORF">CURHAP_LOCUS44095</name>
</gene>
<dbReference type="InterPro" id="IPR036236">
    <property type="entry name" value="Znf_C2H2_sf"/>
</dbReference>
<feature type="domain" description="C2H2-type" evidence="8">
    <location>
        <begin position="249"/>
        <end position="271"/>
    </location>
</feature>
<keyword evidence="4" id="KW-0862">Zinc</keyword>
<dbReference type="InterPro" id="IPR013087">
    <property type="entry name" value="Znf_C2H2_type"/>
</dbReference>
<protein>
    <recommendedName>
        <fullName evidence="8">C2H2-type domain-containing protein</fullName>
    </recommendedName>
</protein>
<dbReference type="GO" id="GO:0003700">
    <property type="term" value="F:DNA-binding transcription factor activity"/>
    <property type="evidence" value="ECO:0007669"/>
    <property type="project" value="InterPro"/>
</dbReference>
<evidence type="ECO:0000256" key="1">
    <source>
        <dbReference type="ARBA" id="ARBA00022723"/>
    </source>
</evidence>
<dbReference type="InterPro" id="IPR044653">
    <property type="entry name" value="AZF1/2/3-like"/>
</dbReference>
<organism evidence="9 10">
    <name type="scientific">Prunus armeniaca</name>
    <name type="common">Apricot</name>
    <name type="synonym">Armeniaca vulgaris</name>
    <dbReference type="NCBI Taxonomy" id="36596"/>
    <lineage>
        <taxon>Eukaryota</taxon>
        <taxon>Viridiplantae</taxon>
        <taxon>Streptophyta</taxon>
        <taxon>Embryophyta</taxon>
        <taxon>Tracheophyta</taxon>
        <taxon>Spermatophyta</taxon>
        <taxon>Magnoliopsida</taxon>
        <taxon>eudicotyledons</taxon>
        <taxon>Gunneridae</taxon>
        <taxon>Pentapetalae</taxon>
        <taxon>rosids</taxon>
        <taxon>fabids</taxon>
        <taxon>Rosales</taxon>
        <taxon>Rosaceae</taxon>
        <taxon>Amygdaloideae</taxon>
        <taxon>Amygdaleae</taxon>
        <taxon>Prunus</taxon>
    </lineage>
</organism>
<accession>A0A6J5VEL9</accession>
<sequence length="616" mass="70506">MSFKLLPDLPDLTYQSKHKHGEEKVDQQWTIIPLKALVVLRGPKKKYLHLAAKRYNYKTCNKGFPSIRALFSHMHPHKVLPTQLQPLPPSVRNTSTTLNFILGCSPNSAATLTPSVRYASATIYLLRGHNSNLPLLSWRNRIQFILLPNLPYLTYQSKHEYREEQVDQQWTIISLKALAVLRGHKLKYLVLVTKRYNCKICNKKVSIYLSSVWSYASSQGFPTQLQPLPATIRLHGPKQKYLHLAAKRYNCKTCNKGFPSIRALFSHMHPHKVPPTQLQPLPPSVRNTSTTLNFILGFNSNIHMNSHTLCEPKQKYLLLAAKQYNSATLTPSVRYVSATIYLLRGHNSNLPLLSWRNRIQFILLPNLPHLTYQSKHEYREEQVDQQWTIISLKALAVLRGHKLKYLVLVTKRYNCKICNKRVSIYLSSVWSYASSQGFPTQLQPLPATIRYARFPSSQALYGHMHPHKVRSTRLQPLPPGVRYASTSLNFILGRNSNLKYATFELEESTKVLQTKVNAIKLLPDFPYLTYQSKHKHEEEQASPIGTTVRYATKGFHLLELCMVIFTSQGLPNSAATLTPRKWATFELEESTKVLQTKANAIQTLSRPPLSQLSIKT</sequence>
<dbReference type="PROSITE" id="PS00028">
    <property type="entry name" value="ZINC_FINGER_C2H2_1"/>
    <property type="match status" value="1"/>
</dbReference>
<dbReference type="AlphaFoldDB" id="A0A6J5VEL9"/>
<keyword evidence="3 7" id="KW-0863">Zinc-finger</keyword>
<evidence type="ECO:0000259" key="8">
    <source>
        <dbReference type="PROSITE" id="PS50157"/>
    </source>
</evidence>
<dbReference type="Proteomes" id="UP000507222">
    <property type="component" value="Unassembled WGS sequence"/>
</dbReference>
<evidence type="ECO:0000256" key="6">
    <source>
        <dbReference type="ARBA" id="ARBA00023163"/>
    </source>
</evidence>
<dbReference type="PANTHER" id="PTHR45988">
    <property type="entry name" value="C2H2 TYPE ZINC FINGER TRANSCRIPTION FACTOR FAMILY-RELATED"/>
    <property type="match status" value="1"/>
</dbReference>
<keyword evidence="1" id="KW-0479">Metal-binding</keyword>
<evidence type="ECO:0000256" key="7">
    <source>
        <dbReference type="PROSITE-ProRule" id="PRU00042"/>
    </source>
</evidence>
<evidence type="ECO:0000313" key="9">
    <source>
        <dbReference type="EMBL" id="CAB4286603.1"/>
    </source>
</evidence>
<evidence type="ECO:0000256" key="4">
    <source>
        <dbReference type="ARBA" id="ARBA00022833"/>
    </source>
</evidence>
<reference evidence="9 10" key="1">
    <citation type="submission" date="2020-05" db="EMBL/GenBank/DDBJ databases">
        <authorList>
            <person name="Campoy J."/>
            <person name="Schneeberger K."/>
            <person name="Spophaly S."/>
        </authorList>
    </citation>
    <scope>NUCLEOTIDE SEQUENCE [LARGE SCALE GENOMIC DNA]</scope>
    <source>
        <strain evidence="9">PruArmRojPasFocal</strain>
    </source>
</reference>
<dbReference type="Pfam" id="PF13912">
    <property type="entry name" value="zf-C2H2_6"/>
    <property type="match status" value="2"/>
</dbReference>
<dbReference type="PANTHER" id="PTHR45988:SF18">
    <property type="entry name" value="C2H2-TYPE ZINC FINGER FAMILY PROTEIN"/>
    <property type="match status" value="1"/>
</dbReference>
<evidence type="ECO:0000256" key="3">
    <source>
        <dbReference type="ARBA" id="ARBA00022771"/>
    </source>
</evidence>
<keyword evidence="2" id="KW-0677">Repeat</keyword>
<name>A0A6J5VEL9_PRUAR</name>
<proteinExistence type="predicted"/>
<dbReference type="SMART" id="SM00355">
    <property type="entry name" value="ZnF_C2H2"/>
    <property type="match status" value="2"/>
</dbReference>
<dbReference type="EMBL" id="CAEKDK010000007">
    <property type="protein sequence ID" value="CAB4286603.1"/>
    <property type="molecule type" value="Genomic_DNA"/>
</dbReference>
<dbReference type="SUPFAM" id="SSF57667">
    <property type="entry name" value="beta-beta-alpha zinc fingers"/>
    <property type="match status" value="1"/>
</dbReference>
<dbReference type="PROSITE" id="PS50157">
    <property type="entry name" value="ZINC_FINGER_C2H2_2"/>
    <property type="match status" value="1"/>
</dbReference>
<evidence type="ECO:0000256" key="5">
    <source>
        <dbReference type="ARBA" id="ARBA00023015"/>
    </source>
</evidence>
<dbReference type="GO" id="GO:0000976">
    <property type="term" value="F:transcription cis-regulatory region binding"/>
    <property type="evidence" value="ECO:0007669"/>
    <property type="project" value="TreeGrafter"/>
</dbReference>
<evidence type="ECO:0000313" key="10">
    <source>
        <dbReference type="Proteomes" id="UP000507222"/>
    </source>
</evidence>
<evidence type="ECO:0000256" key="2">
    <source>
        <dbReference type="ARBA" id="ARBA00022737"/>
    </source>
</evidence>
<keyword evidence="6" id="KW-0804">Transcription</keyword>
<dbReference type="GO" id="GO:0008270">
    <property type="term" value="F:zinc ion binding"/>
    <property type="evidence" value="ECO:0007669"/>
    <property type="project" value="UniProtKB-KW"/>
</dbReference>
<dbReference type="GO" id="GO:0005634">
    <property type="term" value="C:nucleus"/>
    <property type="evidence" value="ECO:0007669"/>
    <property type="project" value="TreeGrafter"/>
</dbReference>